<evidence type="ECO:0000313" key="2">
    <source>
        <dbReference type="Proteomes" id="UP000054307"/>
    </source>
</evidence>
<dbReference type="PATRIC" id="fig|2234.6.peg.165"/>
<sequence length="135" mass="14782">MKKVVVGVGNPHIPEDSFGVKIAEMAKKAGFDALAAFPLDLPEMLEGYDFAIVVDVLLGKKTGEIHLLGVEDLKARRLFTSHSIGVMEAIMLGFEYAEMPEILIVAVEVGEKDDGAMRKALSIVMDVIAYEMCRR</sequence>
<dbReference type="EMBL" id="LGEQ01000032">
    <property type="protein sequence ID" value="KUJ93178.1"/>
    <property type="molecule type" value="Genomic_DNA"/>
</dbReference>
<dbReference type="SUPFAM" id="SSF53163">
    <property type="entry name" value="HybD-like"/>
    <property type="match status" value="1"/>
</dbReference>
<dbReference type="GO" id="GO:0008233">
    <property type="term" value="F:peptidase activity"/>
    <property type="evidence" value="ECO:0007669"/>
    <property type="project" value="InterPro"/>
</dbReference>
<dbReference type="AlphaFoldDB" id="A0A117KLU2"/>
<dbReference type="GO" id="GO:0008047">
    <property type="term" value="F:enzyme activator activity"/>
    <property type="evidence" value="ECO:0007669"/>
    <property type="project" value="InterPro"/>
</dbReference>
<evidence type="ECO:0000313" key="1">
    <source>
        <dbReference type="EMBL" id="KUJ93178.1"/>
    </source>
</evidence>
<dbReference type="NCBIfam" id="TIGR00072">
    <property type="entry name" value="hydrog_prot"/>
    <property type="match status" value="1"/>
</dbReference>
<gene>
    <name evidence="1" type="ORF">XD40_1632</name>
</gene>
<dbReference type="Gene3D" id="3.40.50.1450">
    <property type="entry name" value="HybD-like"/>
    <property type="match status" value="1"/>
</dbReference>
<reference evidence="2" key="1">
    <citation type="journal article" date="2015" name="MBio">
        <title>Genome-Resolved Metagenomic Analysis Reveals Roles for Candidate Phyla and Other Microbial Community Members in Biogeochemical Transformations in Oil Reservoirs.</title>
        <authorList>
            <person name="Hu P."/>
            <person name="Tom L."/>
            <person name="Singh A."/>
            <person name="Thomas B.C."/>
            <person name="Baker B.J."/>
            <person name="Piceno Y.M."/>
            <person name="Andersen G.L."/>
            <person name="Banfield J.F."/>
        </authorList>
    </citation>
    <scope>NUCLEOTIDE SEQUENCE [LARGE SCALE GENOMIC DNA]</scope>
</reference>
<proteinExistence type="predicted"/>
<dbReference type="InterPro" id="IPR023430">
    <property type="entry name" value="Pept_HybD-like_dom_sf"/>
</dbReference>
<protein>
    <submittedName>
        <fullName evidence="1">F420-nonreducing hydrogenase (VhtD-1)</fullName>
    </submittedName>
</protein>
<dbReference type="Proteomes" id="UP000054307">
    <property type="component" value="Unassembled WGS sequence"/>
</dbReference>
<comment type="caution">
    <text evidence="1">The sequence shown here is derived from an EMBL/GenBank/DDBJ whole genome shotgun (WGS) entry which is preliminary data.</text>
</comment>
<dbReference type="InterPro" id="IPR000671">
    <property type="entry name" value="Peptidase_A31"/>
</dbReference>
<name>A0A117KLU2_ARCFL</name>
<organism evidence="1 2">
    <name type="scientific">Archaeoglobus fulgidus</name>
    <dbReference type="NCBI Taxonomy" id="2234"/>
    <lineage>
        <taxon>Archaea</taxon>
        <taxon>Methanobacteriati</taxon>
        <taxon>Methanobacteriota</taxon>
        <taxon>Archaeoglobi</taxon>
        <taxon>Archaeoglobales</taxon>
        <taxon>Archaeoglobaceae</taxon>
        <taxon>Archaeoglobus</taxon>
    </lineage>
</organism>
<accession>A0A117KLU2</accession>